<name>A0ABS8C3B2_9ALTE</name>
<dbReference type="InterPro" id="IPR036890">
    <property type="entry name" value="HATPase_C_sf"/>
</dbReference>
<evidence type="ECO:0000313" key="15">
    <source>
        <dbReference type="Proteomes" id="UP000633814"/>
    </source>
</evidence>
<feature type="domain" description="Histidine kinase" evidence="13">
    <location>
        <begin position="251"/>
        <end position="460"/>
    </location>
</feature>
<comment type="catalytic activity">
    <reaction evidence="1">
        <text>ATP + protein L-histidine = ADP + protein N-phospho-L-histidine.</text>
        <dbReference type="EC" id="2.7.13.3"/>
    </reaction>
</comment>
<evidence type="ECO:0000256" key="8">
    <source>
        <dbReference type="ARBA" id="ARBA00022777"/>
    </source>
</evidence>
<dbReference type="Pfam" id="PF00512">
    <property type="entry name" value="HisKA"/>
    <property type="match status" value="1"/>
</dbReference>
<comment type="caution">
    <text evidence="14">The sequence shown here is derived from an EMBL/GenBank/DDBJ whole genome shotgun (WGS) entry which is preliminary data.</text>
</comment>
<evidence type="ECO:0000259" key="13">
    <source>
        <dbReference type="PROSITE" id="PS50109"/>
    </source>
</evidence>
<keyword evidence="5" id="KW-0808">Transferase</keyword>
<evidence type="ECO:0000256" key="10">
    <source>
        <dbReference type="ARBA" id="ARBA00022989"/>
    </source>
</evidence>
<evidence type="ECO:0000256" key="9">
    <source>
        <dbReference type="ARBA" id="ARBA00022840"/>
    </source>
</evidence>
<dbReference type="InterPro" id="IPR005467">
    <property type="entry name" value="His_kinase_dom"/>
</dbReference>
<dbReference type="PANTHER" id="PTHR45436:SF14">
    <property type="entry name" value="SENSOR PROTEIN QSEC"/>
    <property type="match status" value="1"/>
</dbReference>
<dbReference type="PROSITE" id="PS50109">
    <property type="entry name" value="HIS_KIN"/>
    <property type="match status" value="1"/>
</dbReference>
<keyword evidence="8" id="KW-0418">Kinase</keyword>
<dbReference type="SMART" id="SM00387">
    <property type="entry name" value="HATPase_c"/>
    <property type="match status" value="1"/>
</dbReference>
<keyword evidence="12" id="KW-0472">Membrane</keyword>
<dbReference type="Pfam" id="PF02518">
    <property type="entry name" value="HATPase_c"/>
    <property type="match status" value="1"/>
</dbReference>
<dbReference type="Gene3D" id="3.30.565.10">
    <property type="entry name" value="Histidine kinase-like ATPase, C-terminal domain"/>
    <property type="match status" value="1"/>
</dbReference>
<dbReference type="EC" id="2.7.13.3" evidence="3"/>
<dbReference type="InterPro" id="IPR003661">
    <property type="entry name" value="HisK_dim/P_dom"/>
</dbReference>
<feature type="transmembrane region" description="Helical" evidence="12">
    <location>
        <begin position="6"/>
        <end position="28"/>
    </location>
</feature>
<reference evidence="14 15" key="1">
    <citation type="submission" date="2021-10" db="EMBL/GenBank/DDBJ databases">
        <title>Alishewanella koreense sp. nov. isolated from seawater of southwestern coast in South Korea and the proposal for the reclassification of Rheinheimera perlucida and Rheinheimera tuosuensis as Arsukibacterium perlucida and Arsukibacterium tuosuensis.</title>
        <authorList>
            <person name="Kim K.H."/>
            <person name="Ruan W."/>
            <person name="Kim K.R."/>
            <person name="Baek J.H."/>
            <person name="Jeon C.O."/>
        </authorList>
    </citation>
    <scope>NUCLEOTIDE SEQUENCE [LARGE SCALE GENOMIC DNA]</scope>
    <source>
        <strain evidence="14 15">16-MA</strain>
    </source>
</reference>
<keyword evidence="10 12" id="KW-1133">Transmembrane helix</keyword>
<gene>
    <name evidence="14" type="ORF">JAO78_008275</name>
</gene>
<dbReference type="SUPFAM" id="SSF55874">
    <property type="entry name" value="ATPase domain of HSP90 chaperone/DNA topoisomerase II/histidine kinase"/>
    <property type="match status" value="1"/>
</dbReference>
<organism evidence="14 15">
    <name type="scientific">Alishewanella maricola</name>
    <dbReference type="NCBI Taxonomy" id="2795740"/>
    <lineage>
        <taxon>Bacteria</taxon>
        <taxon>Pseudomonadati</taxon>
        <taxon>Pseudomonadota</taxon>
        <taxon>Gammaproteobacteria</taxon>
        <taxon>Alteromonadales</taxon>
        <taxon>Alteromonadaceae</taxon>
        <taxon>Alishewanella</taxon>
    </lineage>
</organism>
<evidence type="ECO:0000256" key="4">
    <source>
        <dbReference type="ARBA" id="ARBA00022553"/>
    </source>
</evidence>
<evidence type="ECO:0000256" key="12">
    <source>
        <dbReference type="SAM" id="Phobius"/>
    </source>
</evidence>
<evidence type="ECO:0000256" key="11">
    <source>
        <dbReference type="ARBA" id="ARBA00023012"/>
    </source>
</evidence>
<keyword evidence="15" id="KW-1185">Reference proteome</keyword>
<feature type="transmembrane region" description="Helical" evidence="12">
    <location>
        <begin position="176"/>
        <end position="195"/>
    </location>
</feature>
<dbReference type="Gene3D" id="1.10.287.130">
    <property type="match status" value="1"/>
</dbReference>
<evidence type="ECO:0000256" key="1">
    <source>
        <dbReference type="ARBA" id="ARBA00000085"/>
    </source>
</evidence>
<sequence>MQFNSIKFWLLLVINSIIFVSLSITAYISYNNALHELDEIYDAQLARNARLVSALLHNISFEDTALPIIIAVPNIIDSGENQTAAQQRQYSAHKYERKLAFQVWQHDKLLMESENTLSFPPLVKNEGFHELFYQDELWISFVLYLPEQDTWVVTAQREDVREEISGHLALAQIRPILVLLLPLSILIYIVIKWVLLPLKQLARLVAAKSPEQLTEITLAQPAELQPIKLAINQLIHRVAHFLHQEKRFTADAAHELRTPLSILQLHCANLLDAKTPEEIKQAAESILLGSKKMTHLVNQLLQLSRVERIADTACSHTPLSQLLNNSLAALPLPLLESTEWQLTLDPALNIYGEPFLLSIVFKNLLENAAKYAEPEQKVSVNAAKNHDNALVISIINPSQIKPDVNRMGERFYRDPKHQSINGSGLGLSIVMRIVELHHANISYQLAADNFNVTLTFPLKE</sequence>
<dbReference type="EMBL" id="JAEINI020000004">
    <property type="protein sequence ID" value="MCB5226810.1"/>
    <property type="molecule type" value="Genomic_DNA"/>
</dbReference>
<dbReference type="InterPro" id="IPR050428">
    <property type="entry name" value="TCS_sensor_his_kinase"/>
</dbReference>
<keyword evidence="9" id="KW-0067">ATP-binding</keyword>
<evidence type="ECO:0000256" key="5">
    <source>
        <dbReference type="ARBA" id="ARBA00022679"/>
    </source>
</evidence>
<evidence type="ECO:0000256" key="2">
    <source>
        <dbReference type="ARBA" id="ARBA00004141"/>
    </source>
</evidence>
<evidence type="ECO:0000256" key="3">
    <source>
        <dbReference type="ARBA" id="ARBA00012438"/>
    </source>
</evidence>
<keyword evidence="6 12" id="KW-0812">Transmembrane</keyword>
<evidence type="ECO:0000256" key="7">
    <source>
        <dbReference type="ARBA" id="ARBA00022741"/>
    </source>
</evidence>
<keyword evidence="7" id="KW-0547">Nucleotide-binding</keyword>
<keyword evidence="11" id="KW-0902">Two-component regulatory system</keyword>
<comment type="subcellular location">
    <subcellularLocation>
        <location evidence="2">Membrane</location>
        <topology evidence="2">Multi-pass membrane protein</topology>
    </subcellularLocation>
</comment>
<dbReference type="SMART" id="SM00388">
    <property type="entry name" value="HisKA"/>
    <property type="match status" value="1"/>
</dbReference>
<dbReference type="InterPro" id="IPR036097">
    <property type="entry name" value="HisK_dim/P_sf"/>
</dbReference>
<dbReference type="SUPFAM" id="SSF47384">
    <property type="entry name" value="Homodimeric domain of signal transducing histidine kinase"/>
    <property type="match status" value="1"/>
</dbReference>
<evidence type="ECO:0000313" key="14">
    <source>
        <dbReference type="EMBL" id="MCB5226810.1"/>
    </source>
</evidence>
<dbReference type="InterPro" id="IPR003594">
    <property type="entry name" value="HATPase_dom"/>
</dbReference>
<protein>
    <recommendedName>
        <fullName evidence="3">histidine kinase</fullName>
        <ecNumber evidence="3">2.7.13.3</ecNumber>
    </recommendedName>
</protein>
<proteinExistence type="predicted"/>
<dbReference type="CDD" id="cd00082">
    <property type="entry name" value="HisKA"/>
    <property type="match status" value="1"/>
</dbReference>
<dbReference type="PANTHER" id="PTHR45436">
    <property type="entry name" value="SENSOR HISTIDINE KINASE YKOH"/>
    <property type="match status" value="1"/>
</dbReference>
<dbReference type="RefSeq" id="WP_226750902.1">
    <property type="nucleotide sequence ID" value="NZ_JAEINI020000004.1"/>
</dbReference>
<accession>A0ABS8C3B2</accession>
<dbReference type="Proteomes" id="UP000633814">
    <property type="component" value="Unassembled WGS sequence"/>
</dbReference>
<evidence type="ECO:0000256" key="6">
    <source>
        <dbReference type="ARBA" id="ARBA00022692"/>
    </source>
</evidence>
<keyword evidence="4" id="KW-0597">Phosphoprotein</keyword>